<dbReference type="EMBL" id="GL385552">
    <property type="protein sequence ID" value="EJT68260.1"/>
    <property type="molecule type" value="Genomic_DNA"/>
</dbReference>
<dbReference type="Proteomes" id="UP000006039">
    <property type="component" value="Unassembled WGS sequence"/>
</dbReference>
<dbReference type="STRING" id="644352.J3PKU5"/>
<evidence type="ECO:0000313" key="1">
    <source>
        <dbReference type="EMBL" id="EJT68260.1"/>
    </source>
</evidence>
<dbReference type="EnsemblFungi" id="EJT68260">
    <property type="protein sequence ID" value="EJT68260"/>
    <property type="gene ID" value="GGTG_14163"/>
</dbReference>
<dbReference type="OrthoDB" id="5229455at2759"/>
<dbReference type="AlphaFoldDB" id="J3PKU5"/>
<evidence type="ECO:0000313" key="2">
    <source>
        <dbReference type="EnsemblFungi" id="EJT68260"/>
    </source>
</evidence>
<reference evidence="2" key="4">
    <citation type="journal article" date="2015" name="G3 (Bethesda)">
        <title>Genome sequences of three phytopathogenic species of the Magnaporthaceae family of fungi.</title>
        <authorList>
            <person name="Okagaki L.H."/>
            <person name="Nunes C.C."/>
            <person name="Sailsbery J."/>
            <person name="Clay B."/>
            <person name="Brown D."/>
            <person name="John T."/>
            <person name="Oh Y."/>
            <person name="Young N."/>
            <person name="Fitzgerald M."/>
            <person name="Haas B.J."/>
            <person name="Zeng Q."/>
            <person name="Young S."/>
            <person name="Adiconis X."/>
            <person name="Fan L."/>
            <person name="Levin J.Z."/>
            <person name="Mitchell T.K."/>
            <person name="Okubara P.A."/>
            <person name="Farman M.L."/>
            <person name="Kohn L.M."/>
            <person name="Birren B."/>
            <person name="Ma L.-J."/>
            <person name="Dean R.A."/>
        </authorList>
    </citation>
    <scope>NUCLEOTIDE SEQUENCE</scope>
    <source>
        <strain evidence="2">R3-111a-1</strain>
    </source>
</reference>
<gene>
    <name evidence="2" type="primary">20354621</name>
    <name evidence="1" type="ORF">GGTG_14163</name>
</gene>
<sequence length="153" mass="17041">MAAQMRASPYGAYKAVAAHYGWWMQLPHARFRALVDDAADDDDNNNKNNKNNNKHVFALLASHWVAVKMVLRPVTEVEMRVSAAKQQLQQQQRQRRGDGLEGGMARWLCHLNAQVPSEYAAYNRWPVWVQEQMARDPGFFGTAGGGGGGDGGE</sequence>
<protein>
    <submittedName>
        <fullName evidence="1 2">Uncharacterized protein</fullName>
    </submittedName>
</protein>
<organism evidence="1">
    <name type="scientific">Gaeumannomyces tritici (strain R3-111a-1)</name>
    <name type="common">Wheat and barley take-all root rot fungus</name>
    <name type="synonym">Gaeumannomyces graminis var. tritici</name>
    <dbReference type="NCBI Taxonomy" id="644352"/>
    <lineage>
        <taxon>Eukaryota</taxon>
        <taxon>Fungi</taxon>
        <taxon>Dikarya</taxon>
        <taxon>Ascomycota</taxon>
        <taxon>Pezizomycotina</taxon>
        <taxon>Sordariomycetes</taxon>
        <taxon>Sordariomycetidae</taxon>
        <taxon>Magnaporthales</taxon>
        <taxon>Magnaporthaceae</taxon>
        <taxon>Gaeumannomyces</taxon>
    </lineage>
</organism>
<dbReference type="VEuPathDB" id="FungiDB:GGTG_14163"/>
<dbReference type="HOGENOM" id="CLU_1713359_0_0_1"/>
<reference evidence="1" key="3">
    <citation type="submission" date="2010-09" db="EMBL/GenBank/DDBJ databases">
        <title>Annotation of Gaeumannomyces graminis var. tritici R3-111a-1.</title>
        <authorList>
            <consortium name="The Broad Institute Genome Sequencing Platform"/>
            <person name="Ma L.-J."/>
            <person name="Dead R."/>
            <person name="Young S.K."/>
            <person name="Zeng Q."/>
            <person name="Gargeya S."/>
            <person name="Fitzgerald M."/>
            <person name="Haas B."/>
            <person name="Abouelleil A."/>
            <person name="Alvarado L."/>
            <person name="Arachchi H.M."/>
            <person name="Berlin A."/>
            <person name="Brown A."/>
            <person name="Chapman S.B."/>
            <person name="Chen Z."/>
            <person name="Dunbar C."/>
            <person name="Freedman E."/>
            <person name="Gearin G."/>
            <person name="Gellesch M."/>
            <person name="Goldberg J."/>
            <person name="Griggs A."/>
            <person name="Gujja S."/>
            <person name="Heiman D."/>
            <person name="Howarth C."/>
            <person name="Larson L."/>
            <person name="Lui A."/>
            <person name="MacDonald P.J.P."/>
            <person name="Mehta T."/>
            <person name="Montmayeur A."/>
            <person name="Murphy C."/>
            <person name="Neiman D."/>
            <person name="Pearson M."/>
            <person name="Priest M."/>
            <person name="Roberts A."/>
            <person name="Saif S."/>
            <person name="Shea T."/>
            <person name="Shenoy N."/>
            <person name="Sisk P."/>
            <person name="Stolte C."/>
            <person name="Sykes S."/>
            <person name="Yandava C."/>
            <person name="Wortman J."/>
            <person name="Nusbaum C."/>
            <person name="Birren B."/>
        </authorList>
    </citation>
    <scope>NUCLEOTIDE SEQUENCE</scope>
    <source>
        <strain evidence="1">R3-111a-1</strain>
    </source>
</reference>
<dbReference type="GeneID" id="20354621"/>
<evidence type="ECO:0000313" key="3">
    <source>
        <dbReference type="Proteomes" id="UP000006039"/>
    </source>
</evidence>
<accession>J3PKU5</accession>
<reference evidence="3" key="1">
    <citation type="submission" date="2010-07" db="EMBL/GenBank/DDBJ databases">
        <title>The genome sequence of Gaeumannomyces graminis var. tritici strain R3-111a-1.</title>
        <authorList>
            <consortium name="The Broad Institute Genome Sequencing Platform"/>
            <person name="Ma L.-J."/>
            <person name="Dead R."/>
            <person name="Young S."/>
            <person name="Zeng Q."/>
            <person name="Koehrsen M."/>
            <person name="Alvarado L."/>
            <person name="Berlin A."/>
            <person name="Chapman S.B."/>
            <person name="Chen Z."/>
            <person name="Freedman E."/>
            <person name="Gellesch M."/>
            <person name="Goldberg J."/>
            <person name="Griggs A."/>
            <person name="Gujja S."/>
            <person name="Heilman E.R."/>
            <person name="Heiman D."/>
            <person name="Hepburn T."/>
            <person name="Howarth C."/>
            <person name="Jen D."/>
            <person name="Larson L."/>
            <person name="Mehta T."/>
            <person name="Neiman D."/>
            <person name="Pearson M."/>
            <person name="Roberts A."/>
            <person name="Saif S."/>
            <person name="Shea T."/>
            <person name="Shenoy N."/>
            <person name="Sisk P."/>
            <person name="Stolte C."/>
            <person name="Sykes S."/>
            <person name="Walk T."/>
            <person name="White J."/>
            <person name="Yandava C."/>
            <person name="Haas B."/>
            <person name="Nusbaum C."/>
            <person name="Birren B."/>
        </authorList>
    </citation>
    <scope>NUCLEOTIDE SEQUENCE [LARGE SCALE GENOMIC DNA]</scope>
    <source>
        <strain evidence="3">R3-111a-1</strain>
    </source>
</reference>
<name>J3PKU5_GAET3</name>
<keyword evidence="3" id="KW-1185">Reference proteome</keyword>
<reference evidence="2" key="5">
    <citation type="submission" date="2018-04" db="UniProtKB">
        <authorList>
            <consortium name="EnsemblFungi"/>
        </authorList>
    </citation>
    <scope>IDENTIFICATION</scope>
    <source>
        <strain evidence="2">R3-111a-1</strain>
    </source>
</reference>
<reference evidence="1" key="2">
    <citation type="submission" date="2010-07" db="EMBL/GenBank/DDBJ databases">
        <authorList>
            <consortium name="The Broad Institute Genome Sequencing Platform"/>
            <consortium name="Broad Institute Genome Sequencing Center for Infectious Disease"/>
            <person name="Ma L.-J."/>
            <person name="Dead R."/>
            <person name="Young S."/>
            <person name="Zeng Q."/>
            <person name="Koehrsen M."/>
            <person name="Alvarado L."/>
            <person name="Berlin A."/>
            <person name="Chapman S.B."/>
            <person name="Chen Z."/>
            <person name="Freedman E."/>
            <person name="Gellesch M."/>
            <person name="Goldberg J."/>
            <person name="Griggs A."/>
            <person name="Gujja S."/>
            <person name="Heilman E.R."/>
            <person name="Heiman D."/>
            <person name="Hepburn T."/>
            <person name="Howarth C."/>
            <person name="Jen D."/>
            <person name="Larson L."/>
            <person name="Mehta T."/>
            <person name="Neiman D."/>
            <person name="Pearson M."/>
            <person name="Roberts A."/>
            <person name="Saif S."/>
            <person name="Shea T."/>
            <person name="Shenoy N."/>
            <person name="Sisk P."/>
            <person name="Stolte C."/>
            <person name="Sykes S."/>
            <person name="Walk T."/>
            <person name="White J."/>
            <person name="Yandava C."/>
            <person name="Haas B."/>
            <person name="Nusbaum C."/>
            <person name="Birren B."/>
        </authorList>
    </citation>
    <scope>NUCLEOTIDE SEQUENCE</scope>
    <source>
        <strain evidence="1">R3-111a-1</strain>
    </source>
</reference>
<dbReference type="eggNOG" id="ENOG502RX36">
    <property type="taxonomic scope" value="Eukaryota"/>
</dbReference>
<dbReference type="RefSeq" id="XP_009230355.1">
    <property type="nucleotide sequence ID" value="XM_009232091.1"/>
</dbReference>
<proteinExistence type="predicted"/>